<accession>A0AAX5NFD1</accession>
<organism evidence="12 13">
    <name type="scientific">Ensete ventricosum</name>
    <name type="common">Abyssinian banana</name>
    <name type="synonym">Musa ensete</name>
    <dbReference type="NCBI Taxonomy" id="4639"/>
    <lineage>
        <taxon>Eukaryota</taxon>
        <taxon>Viridiplantae</taxon>
        <taxon>Streptophyta</taxon>
        <taxon>Embryophyta</taxon>
        <taxon>Tracheophyta</taxon>
        <taxon>Spermatophyta</taxon>
        <taxon>Magnoliopsida</taxon>
        <taxon>Liliopsida</taxon>
        <taxon>Zingiberales</taxon>
        <taxon>Musaceae</taxon>
        <taxon>Ensete</taxon>
    </lineage>
</organism>
<comment type="subcellular location">
    <subcellularLocation>
        <location evidence="2">Cytoplasm</location>
    </subcellularLocation>
</comment>
<keyword evidence="7" id="KW-0963">Cytoplasm</keyword>
<evidence type="ECO:0000256" key="5">
    <source>
        <dbReference type="ARBA" id="ARBA00011738"/>
    </source>
</evidence>
<dbReference type="SUPFAM" id="SSF53271">
    <property type="entry name" value="PRTase-like"/>
    <property type="match status" value="1"/>
</dbReference>
<dbReference type="GO" id="GO:0005829">
    <property type="term" value="C:cytosol"/>
    <property type="evidence" value="ECO:0007669"/>
    <property type="project" value="TreeGrafter"/>
</dbReference>
<feature type="compositionally biased region" description="Basic residues" evidence="11">
    <location>
        <begin position="75"/>
        <end position="88"/>
    </location>
</feature>
<dbReference type="GO" id="GO:0006166">
    <property type="term" value="P:purine ribonucleoside salvage"/>
    <property type="evidence" value="ECO:0007669"/>
    <property type="project" value="UniProtKB-KW"/>
</dbReference>
<comment type="subunit">
    <text evidence="5">Homodimer.</text>
</comment>
<evidence type="ECO:0000313" key="13">
    <source>
        <dbReference type="Proteomes" id="UP001222027"/>
    </source>
</evidence>
<keyword evidence="9" id="KW-0808">Transferase</keyword>
<dbReference type="EC" id="2.4.2.7" evidence="6"/>
<evidence type="ECO:0000256" key="9">
    <source>
        <dbReference type="ARBA" id="ARBA00022679"/>
    </source>
</evidence>
<dbReference type="InterPro" id="IPR050120">
    <property type="entry name" value="Adenine_PRTase"/>
</dbReference>
<evidence type="ECO:0000256" key="10">
    <source>
        <dbReference type="ARBA" id="ARBA00022726"/>
    </source>
</evidence>
<comment type="catalytic activity">
    <reaction evidence="1">
        <text>AMP + diphosphate = 5-phospho-alpha-D-ribose 1-diphosphate + adenine</text>
        <dbReference type="Rhea" id="RHEA:16609"/>
        <dbReference type="ChEBI" id="CHEBI:16708"/>
        <dbReference type="ChEBI" id="CHEBI:33019"/>
        <dbReference type="ChEBI" id="CHEBI:58017"/>
        <dbReference type="ChEBI" id="CHEBI:456215"/>
        <dbReference type="EC" id="2.4.2.7"/>
    </reaction>
</comment>
<dbReference type="GO" id="GO:0003999">
    <property type="term" value="F:adenine phosphoribosyltransferase activity"/>
    <property type="evidence" value="ECO:0007669"/>
    <property type="project" value="UniProtKB-EC"/>
</dbReference>
<evidence type="ECO:0000256" key="6">
    <source>
        <dbReference type="ARBA" id="ARBA00011893"/>
    </source>
</evidence>
<evidence type="ECO:0000256" key="8">
    <source>
        <dbReference type="ARBA" id="ARBA00022676"/>
    </source>
</evidence>
<keyword evidence="8" id="KW-0328">Glycosyltransferase</keyword>
<protein>
    <recommendedName>
        <fullName evidence="6">adenine phosphoribosyltransferase</fullName>
        <ecNumber evidence="6">2.4.2.7</ecNumber>
    </recommendedName>
</protein>
<dbReference type="PANTHER" id="PTHR11776:SF0">
    <property type="entry name" value="ADENINE PHOSPHORIBOSYLTRANSFERASE 1, CHLOROPLASTIC"/>
    <property type="match status" value="1"/>
</dbReference>
<evidence type="ECO:0000256" key="11">
    <source>
        <dbReference type="SAM" id="MobiDB-lite"/>
    </source>
</evidence>
<dbReference type="InterPro" id="IPR029057">
    <property type="entry name" value="PRTase-like"/>
</dbReference>
<dbReference type="Gene3D" id="3.40.50.2020">
    <property type="match status" value="1"/>
</dbReference>
<evidence type="ECO:0000313" key="12">
    <source>
        <dbReference type="EMBL" id="KAJ8455503.1"/>
    </source>
</evidence>
<keyword evidence="10" id="KW-0660">Purine salvage</keyword>
<dbReference type="EMBL" id="JAQQAF010000041">
    <property type="protein sequence ID" value="KAJ8455503.1"/>
    <property type="molecule type" value="Genomic_DNA"/>
</dbReference>
<evidence type="ECO:0000256" key="3">
    <source>
        <dbReference type="ARBA" id="ARBA00004659"/>
    </source>
</evidence>
<name>A0AAX5NFD1_ENSVE</name>
<comment type="caution">
    <text evidence="12">The sequence shown here is derived from an EMBL/GenBank/DDBJ whole genome shotgun (WGS) entry which is preliminary data.</text>
</comment>
<dbReference type="Proteomes" id="UP001222027">
    <property type="component" value="Unassembled WGS sequence"/>
</dbReference>
<comment type="similarity">
    <text evidence="4">Belongs to the purine/pyrimidine phosphoribosyltransferase family.</text>
</comment>
<sequence>MTKVNHIAYFQTIENACDHLCCCRLNDGDASFRALCFGPPSFATFAFRRRRRSRRHFFLEAASHLFPSPPPPPFHLHRRKSHGLRGRRGPPAAADRVRHTRHPRLPQARYHVPGYHDPAARSRGGHLGIRSICSSRGTLTKESLTVVAGIEARGFIFRPPIALVIGYKMEMHVGALQPGDRALVINDLIATGGTLSAIRLLGIKCK</sequence>
<comment type="pathway">
    <text evidence="3">Purine metabolism; AMP biosynthesis via salvage pathway; AMP from adenine: step 1/1.</text>
</comment>
<feature type="region of interest" description="Disordered" evidence="11">
    <location>
        <begin position="70"/>
        <end position="101"/>
    </location>
</feature>
<evidence type="ECO:0000256" key="1">
    <source>
        <dbReference type="ARBA" id="ARBA00000868"/>
    </source>
</evidence>
<keyword evidence="13" id="KW-1185">Reference proteome</keyword>
<dbReference type="CDD" id="cd06223">
    <property type="entry name" value="PRTases_typeI"/>
    <property type="match status" value="1"/>
</dbReference>
<dbReference type="InterPro" id="IPR000836">
    <property type="entry name" value="PRTase_dom"/>
</dbReference>
<reference evidence="12 13" key="1">
    <citation type="submission" date="2022-12" db="EMBL/GenBank/DDBJ databases">
        <title>Chromosome-scale assembly of the Ensete ventricosum genome.</title>
        <authorList>
            <person name="Dussert Y."/>
            <person name="Stocks J."/>
            <person name="Wendawek A."/>
            <person name="Woldeyes F."/>
            <person name="Nichols R.A."/>
            <person name="Borrell J.S."/>
        </authorList>
    </citation>
    <scope>NUCLEOTIDE SEQUENCE [LARGE SCALE GENOMIC DNA]</scope>
    <source>
        <strain evidence="13">cv. Maze</strain>
        <tissue evidence="12">Seeds</tissue>
    </source>
</reference>
<dbReference type="PANTHER" id="PTHR11776">
    <property type="entry name" value="ADENINE PHOSPHORIBOSYLTRANSFERASE"/>
    <property type="match status" value="1"/>
</dbReference>
<evidence type="ECO:0000256" key="4">
    <source>
        <dbReference type="ARBA" id="ARBA00008391"/>
    </source>
</evidence>
<gene>
    <name evidence="12" type="ORF">OPV22_035117</name>
</gene>
<proteinExistence type="inferred from homology"/>
<evidence type="ECO:0000256" key="7">
    <source>
        <dbReference type="ARBA" id="ARBA00022490"/>
    </source>
</evidence>
<dbReference type="AlphaFoldDB" id="A0AAX5NFD1"/>
<evidence type="ECO:0000256" key="2">
    <source>
        <dbReference type="ARBA" id="ARBA00004496"/>
    </source>
</evidence>